<keyword evidence="1" id="KW-0732">Signal</keyword>
<comment type="caution">
    <text evidence="2">The sequence shown here is derived from an EMBL/GenBank/DDBJ whole genome shotgun (WGS) entry which is preliminary data.</text>
</comment>
<evidence type="ECO:0000256" key="1">
    <source>
        <dbReference type="SAM" id="SignalP"/>
    </source>
</evidence>
<dbReference type="AlphaFoldDB" id="A0AAV4Q8P9"/>
<protein>
    <recommendedName>
        <fullName evidence="4">Secreted protein</fullName>
    </recommendedName>
</protein>
<dbReference type="EMBL" id="BPLR01005730">
    <property type="protein sequence ID" value="GIY04592.1"/>
    <property type="molecule type" value="Genomic_DNA"/>
</dbReference>
<feature type="chain" id="PRO_5043685835" description="Secreted protein" evidence="1">
    <location>
        <begin position="29"/>
        <end position="101"/>
    </location>
</feature>
<reference evidence="2 3" key="1">
    <citation type="submission" date="2021-06" db="EMBL/GenBank/DDBJ databases">
        <title>Caerostris extrusa draft genome.</title>
        <authorList>
            <person name="Kono N."/>
            <person name="Arakawa K."/>
        </authorList>
    </citation>
    <scope>NUCLEOTIDE SEQUENCE [LARGE SCALE GENOMIC DNA]</scope>
</reference>
<gene>
    <name evidence="2" type="ORF">CEXT_213311</name>
</gene>
<feature type="signal peptide" evidence="1">
    <location>
        <begin position="1"/>
        <end position="28"/>
    </location>
</feature>
<evidence type="ECO:0000313" key="2">
    <source>
        <dbReference type="EMBL" id="GIY04592.1"/>
    </source>
</evidence>
<sequence>MSKMEGGYLLCYVLVFTLLSCSFRKAAAVMNTISTLPKSSPTTPSNLCCPTPVGKEERATRCTTTTASATTPASRTTLAAVSRVRNVTEPDADVKCASQRR</sequence>
<proteinExistence type="predicted"/>
<name>A0AAV4Q8P9_CAEEX</name>
<evidence type="ECO:0000313" key="3">
    <source>
        <dbReference type="Proteomes" id="UP001054945"/>
    </source>
</evidence>
<keyword evidence="3" id="KW-1185">Reference proteome</keyword>
<dbReference type="Proteomes" id="UP001054945">
    <property type="component" value="Unassembled WGS sequence"/>
</dbReference>
<accession>A0AAV4Q8P9</accession>
<organism evidence="2 3">
    <name type="scientific">Caerostris extrusa</name>
    <name type="common">Bark spider</name>
    <name type="synonym">Caerostris bankana</name>
    <dbReference type="NCBI Taxonomy" id="172846"/>
    <lineage>
        <taxon>Eukaryota</taxon>
        <taxon>Metazoa</taxon>
        <taxon>Ecdysozoa</taxon>
        <taxon>Arthropoda</taxon>
        <taxon>Chelicerata</taxon>
        <taxon>Arachnida</taxon>
        <taxon>Araneae</taxon>
        <taxon>Araneomorphae</taxon>
        <taxon>Entelegynae</taxon>
        <taxon>Araneoidea</taxon>
        <taxon>Araneidae</taxon>
        <taxon>Caerostris</taxon>
    </lineage>
</organism>
<dbReference type="PROSITE" id="PS51257">
    <property type="entry name" value="PROKAR_LIPOPROTEIN"/>
    <property type="match status" value="1"/>
</dbReference>
<evidence type="ECO:0008006" key="4">
    <source>
        <dbReference type="Google" id="ProtNLM"/>
    </source>
</evidence>